<protein>
    <submittedName>
        <fullName evidence="3">Aflatoxin B1 aldehyde reductase member 2</fullName>
    </submittedName>
</protein>
<accession>A0A194VRU8</accession>
<dbReference type="PANTHER" id="PTHR43364">
    <property type="entry name" value="NADH-SPECIFIC METHYLGLYOXAL REDUCTASE-RELATED"/>
    <property type="match status" value="1"/>
</dbReference>
<evidence type="ECO:0000259" key="2">
    <source>
        <dbReference type="Pfam" id="PF00248"/>
    </source>
</evidence>
<reference evidence="3" key="1">
    <citation type="submission" date="2014-12" db="EMBL/GenBank/DDBJ databases">
        <title>Genome Sequence of Valsa Canker Pathogens Uncovers a Specific Adaption of Colonization on Woody Bark.</title>
        <authorList>
            <person name="Yin Z."/>
            <person name="Liu H."/>
            <person name="Gao X."/>
            <person name="Li Z."/>
            <person name="Song N."/>
            <person name="Ke X."/>
            <person name="Dai Q."/>
            <person name="Wu Y."/>
            <person name="Sun Y."/>
            <person name="Xu J.-R."/>
            <person name="Kang Z.K."/>
            <person name="Wang L."/>
            <person name="Huang L."/>
        </authorList>
    </citation>
    <scope>NUCLEOTIDE SEQUENCE [LARGE SCALE GENOMIC DNA]</scope>
    <source>
        <strain evidence="3">03-8</strain>
    </source>
</reference>
<dbReference type="InterPro" id="IPR023210">
    <property type="entry name" value="NADP_OxRdtase_dom"/>
</dbReference>
<dbReference type="OrthoDB" id="2310150at2759"/>
<dbReference type="EMBL" id="CM003099">
    <property type="protein sequence ID" value="KUI66540.1"/>
    <property type="molecule type" value="Genomic_DNA"/>
</dbReference>
<dbReference type="PANTHER" id="PTHR43364:SF4">
    <property type="entry name" value="NAD(P)-LINKED OXIDOREDUCTASE SUPERFAMILY PROTEIN"/>
    <property type="match status" value="1"/>
</dbReference>
<evidence type="ECO:0000313" key="4">
    <source>
        <dbReference type="Proteomes" id="UP000078559"/>
    </source>
</evidence>
<dbReference type="Gene3D" id="3.20.20.100">
    <property type="entry name" value="NADP-dependent oxidoreductase domain"/>
    <property type="match status" value="1"/>
</dbReference>
<feature type="domain" description="NADP-dependent oxidoreductase" evidence="2">
    <location>
        <begin position="5"/>
        <end position="310"/>
    </location>
</feature>
<name>A0A194VRU8_CYTMA</name>
<sequence length="334" mass="36735">MSAPKIFFGAGLFTKDQGFESAEDVRPWLDALVECKTIISGIDSAVAYHECEEWLGQLKVGSQYGFPVATKLSGGAHPVLVATKDNVIAQARESLSKIGVEQFDILFLHAPDIRVPFEETLSGFSDLYEEGLFKHFGLANHTAEQVEEVVKICKEKGFVLPSVFQGSYNPIARLPEETLLPVLRKHNISFVAYSPMAGGFLAKTSQQFRDQPGSLRGRWDRAGFLGKVYHFLYNKPLPLEALDKWHMIAADKGISGGEMAYRWVAYNSALTNDDGMVVGATTIEQWKSNLEAIQKGPLSPVTAAKIDALWTPELKAIGTLDNFEAVKAVKVSPL</sequence>
<dbReference type="Pfam" id="PF00248">
    <property type="entry name" value="Aldo_ket_red"/>
    <property type="match status" value="1"/>
</dbReference>
<dbReference type="GO" id="GO:0016491">
    <property type="term" value="F:oxidoreductase activity"/>
    <property type="evidence" value="ECO:0007669"/>
    <property type="project" value="UniProtKB-KW"/>
</dbReference>
<dbReference type="SUPFAM" id="SSF51430">
    <property type="entry name" value="NAD(P)-linked oxidoreductase"/>
    <property type="match status" value="1"/>
</dbReference>
<keyword evidence="1" id="KW-0560">Oxidoreductase</keyword>
<keyword evidence="4" id="KW-1185">Reference proteome</keyword>
<dbReference type="CDD" id="cd19075">
    <property type="entry name" value="AKR_AKR7A1-5"/>
    <property type="match status" value="1"/>
</dbReference>
<dbReference type="AlphaFoldDB" id="A0A194VRU8"/>
<organism evidence="3 4">
    <name type="scientific">Cytospora mali</name>
    <name type="common">Apple Valsa canker fungus</name>
    <name type="synonym">Valsa mali</name>
    <dbReference type="NCBI Taxonomy" id="578113"/>
    <lineage>
        <taxon>Eukaryota</taxon>
        <taxon>Fungi</taxon>
        <taxon>Dikarya</taxon>
        <taxon>Ascomycota</taxon>
        <taxon>Pezizomycotina</taxon>
        <taxon>Sordariomycetes</taxon>
        <taxon>Sordariomycetidae</taxon>
        <taxon>Diaporthales</taxon>
        <taxon>Cytosporaceae</taxon>
        <taxon>Cytospora</taxon>
    </lineage>
</organism>
<dbReference type="InterPro" id="IPR036812">
    <property type="entry name" value="NAD(P)_OxRdtase_dom_sf"/>
</dbReference>
<dbReference type="GO" id="GO:0005829">
    <property type="term" value="C:cytosol"/>
    <property type="evidence" value="ECO:0007669"/>
    <property type="project" value="TreeGrafter"/>
</dbReference>
<evidence type="ECO:0000256" key="1">
    <source>
        <dbReference type="ARBA" id="ARBA00023002"/>
    </source>
</evidence>
<dbReference type="InterPro" id="IPR050523">
    <property type="entry name" value="AKR_Detox_Biosynth"/>
</dbReference>
<proteinExistence type="predicted"/>
<dbReference type="SMR" id="A0A194VRU8"/>
<gene>
    <name evidence="3" type="ORF">VM1G_02561</name>
</gene>
<evidence type="ECO:0000313" key="3">
    <source>
        <dbReference type="EMBL" id="KUI66540.1"/>
    </source>
</evidence>
<dbReference type="Proteomes" id="UP000078559">
    <property type="component" value="Chromosome 2"/>
</dbReference>